<dbReference type="SUPFAM" id="SSF46689">
    <property type="entry name" value="Homeodomain-like"/>
    <property type="match status" value="2"/>
</dbReference>
<evidence type="ECO:0000256" key="3">
    <source>
        <dbReference type="ARBA" id="ARBA00023163"/>
    </source>
</evidence>
<gene>
    <name evidence="5" type="ORF">ACFPYJ_14235</name>
</gene>
<dbReference type="PANTHER" id="PTHR43280:SF10">
    <property type="entry name" value="REGULATORY PROTEIN POCR"/>
    <property type="match status" value="1"/>
</dbReference>
<dbReference type="RefSeq" id="WP_379188815.1">
    <property type="nucleotide sequence ID" value="NZ_JBHSOW010000047.1"/>
</dbReference>
<evidence type="ECO:0000256" key="1">
    <source>
        <dbReference type="ARBA" id="ARBA00023015"/>
    </source>
</evidence>
<keyword evidence="2" id="KW-0238">DNA-binding</keyword>
<dbReference type="PROSITE" id="PS01124">
    <property type="entry name" value="HTH_ARAC_FAMILY_2"/>
    <property type="match status" value="1"/>
</dbReference>
<evidence type="ECO:0000313" key="6">
    <source>
        <dbReference type="Proteomes" id="UP001596047"/>
    </source>
</evidence>
<dbReference type="Gene3D" id="1.10.10.60">
    <property type="entry name" value="Homeodomain-like"/>
    <property type="match status" value="2"/>
</dbReference>
<dbReference type="InterPro" id="IPR020449">
    <property type="entry name" value="Tscrpt_reg_AraC-type_HTH"/>
</dbReference>
<keyword evidence="3" id="KW-0804">Transcription</keyword>
<dbReference type="InterPro" id="IPR009057">
    <property type="entry name" value="Homeodomain-like_sf"/>
</dbReference>
<dbReference type="Proteomes" id="UP001596047">
    <property type="component" value="Unassembled WGS sequence"/>
</dbReference>
<evidence type="ECO:0000259" key="4">
    <source>
        <dbReference type="PROSITE" id="PS01124"/>
    </source>
</evidence>
<dbReference type="EMBL" id="JBHSOW010000047">
    <property type="protein sequence ID" value="MFC5650267.1"/>
    <property type="molecule type" value="Genomic_DNA"/>
</dbReference>
<evidence type="ECO:0000256" key="2">
    <source>
        <dbReference type="ARBA" id="ARBA00023125"/>
    </source>
</evidence>
<comment type="caution">
    <text evidence="5">The sequence shown here is derived from an EMBL/GenBank/DDBJ whole genome shotgun (WGS) entry which is preliminary data.</text>
</comment>
<accession>A0ABW0VZ13</accession>
<name>A0ABW0VZ13_9BACL</name>
<organism evidence="5 6">
    <name type="scientific">Paenibacillus solisilvae</name>
    <dbReference type="NCBI Taxonomy" id="2486751"/>
    <lineage>
        <taxon>Bacteria</taxon>
        <taxon>Bacillati</taxon>
        <taxon>Bacillota</taxon>
        <taxon>Bacilli</taxon>
        <taxon>Bacillales</taxon>
        <taxon>Paenibacillaceae</taxon>
        <taxon>Paenibacillus</taxon>
    </lineage>
</organism>
<keyword evidence="1" id="KW-0805">Transcription regulation</keyword>
<feature type="domain" description="HTH araC/xylS-type" evidence="4">
    <location>
        <begin position="248"/>
        <end position="346"/>
    </location>
</feature>
<dbReference type="SMART" id="SM00342">
    <property type="entry name" value="HTH_ARAC"/>
    <property type="match status" value="1"/>
</dbReference>
<dbReference type="Pfam" id="PF12833">
    <property type="entry name" value="HTH_18"/>
    <property type="match status" value="1"/>
</dbReference>
<dbReference type="InterPro" id="IPR018060">
    <property type="entry name" value="HTH_AraC"/>
</dbReference>
<dbReference type="PRINTS" id="PR00032">
    <property type="entry name" value="HTHARAC"/>
</dbReference>
<proteinExistence type="predicted"/>
<evidence type="ECO:0000313" key="5">
    <source>
        <dbReference type="EMBL" id="MFC5650267.1"/>
    </source>
</evidence>
<reference evidence="6" key="1">
    <citation type="journal article" date="2019" name="Int. J. Syst. Evol. Microbiol.">
        <title>The Global Catalogue of Microorganisms (GCM) 10K type strain sequencing project: providing services to taxonomists for standard genome sequencing and annotation.</title>
        <authorList>
            <consortium name="The Broad Institute Genomics Platform"/>
            <consortium name="The Broad Institute Genome Sequencing Center for Infectious Disease"/>
            <person name="Wu L."/>
            <person name="Ma J."/>
        </authorList>
    </citation>
    <scope>NUCLEOTIDE SEQUENCE [LARGE SCALE GENOMIC DNA]</scope>
    <source>
        <strain evidence="6">CGMCC 1.3240</strain>
    </source>
</reference>
<sequence length="349" mass="40405">MSLPIASLDGYSYLRLMMLDSRSRFFDLLDHDFERRITEIIHGGFDVVHLNEFQSLLVVEAFTEETKDQLITLGQNLIRWFRETYGGDVSVVIGGLVDDIKQLYNQFQAIETMLENKFFYDEGTVLLAHHASFGTSEVTVAVDKALNELRHHLSRSRYDIVKLRFQQLFNELQNSEQSVIYIKYTCTEIAKALFDASVKKNAGSFKHHLEKIYRTTKLSDLRRVVLSILEENEPAGTGSSESMRKVIDNVVQIIKHEYKADLSLESLAERVYLSPSYLSHLFKKEMGVSFNKYLTLYRMEKTKELLLKTNRKIIDIGKEVGYSNFPYFSALFKNHYGKTPSQFREEAAQ</sequence>
<keyword evidence="6" id="KW-1185">Reference proteome</keyword>
<protein>
    <submittedName>
        <fullName evidence="5">Helix-turn-helix transcriptional regulator</fullName>
    </submittedName>
</protein>
<dbReference type="PANTHER" id="PTHR43280">
    <property type="entry name" value="ARAC-FAMILY TRANSCRIPTIONAL REGULATOR"/>
    <property type="match status" value="1"/>
</dbReference>